<keyword evidence="9" id="KW-1003">Cell membrane</keyword>
<dbReference type="GO" id="GO:0006865">
    <property type="term" value="P:amino acid transport"/>
    <property type="evidence" value="ECO:0007669"/>
    <property type="project" value="UniProtKB-UniRule"/>
</dbReference>
<proteinExistence type="inferred from homology"/>
<comment type="subunit">
    <text evidence="9">The complex is probably composed of two ATP-binding proteins, two transmembrane proteins and a solute-binding protein.</text>
</comment>
<keyword evidence="12" id="KW-1185">Reference proteome</keyword>
<evidence type="ECO:0000256" key="1">
    <source>
        <dbReference type="ARBA" id="ARBA00005417"/>
    </source>
</evidence>
<dbReference type="PROSITE" id="PS00211">
    <property type="entry name" value="ABC_TRANSPORTER_1"/>
    <property type="match status" value="1"/>
</dbReference>
<keyword evidence="9" id="KW-0997">Cell inner membrane</keyword>
<keyword evidence="9" id="KW-0472">Membrane</keyword>
<dbReference type="InterPro" id="IPR003439">
    <property type="entry name" value="ABC_transporter-like_ATP-bd"/>
</dbReference>
<evidence type="ECO:0000256" key="2">
    <source>
        <dbReference type="ARBA" id="ARBA00022448"/>
    </source>
</evidence>
<evidence type="ECO:0000313" key="11">
    <source>
        <dbReference type="EMBL" id="PKG31034.1"/>
    </source>
</evidence>
<evidence type="ECO:0000256" key="5">
    <source>
        <dbReference type="ARBA" id="ARBA00022840"/>
    </source>
</evidence>
<feature type="domain" description="ABC transporter" evidence="10">
    <location>
        <begin position="2"/>
        <end position="236"/>
    </location>
</feature>
<evidence type="ECO:0000313" key="12">
    <source>
        <dbReference type="Proteomes" id="UP000233343"/>
    </source>
</evidence>
<keyword evidence="6" id="KW-0129">CBS domain</keyword>
<keyword evidence="2 9" id="KW-0813">Transport</keyword>
<dbReference type="InterPro" id="IPR017871">
    <property type="entry name" value="ABC_transporter-like_CS"/>
</dbReference>
<evidence type="ECO:0000256" key="9">
    <source>
        <dbReference type="RuleBase" id="RU369116"/>
    </source>
</evidence>
<dbReference type="GO" id="GO:0005524">
    <property type="term" value="F:ATP binding"/>
    <property type="evidence" value="ECO:0007669"/>
    <property type="project" value="UniProtKB-UniRule"/>
</dbReference>
<dbReference type="RefSeq" id="WP_066191057.1">
    <property type="nucleotide sequence ID" value="NZ_JAFDQP010000014.1"/>
</dbReference>
<evidence type="ECO:0000256" key="6">
    <source>
        <dbReference type="ARBA" id="ARBA00023122"/>
    </source>
</evidence>
<gene>
    <name evidence="11" type="ORF">CWS20_00390</name>
</gene>
<evidence type="ECO:0000256" key="8">
    <source>
        <dbReference type="ARBA" id="ARBA00063934"/>
    </source>
</evidence>
<dbReference type="AlphaFoldDB" id="A0A2N0ZNE4"/>
<dbReference type="InterPro" id="IPR003593">
    <property type="entry name" value="AAA+_ATPase"/>
</dbReference>
<evidence type="ECO:0000256" key="7">
    <source>
        <dbReference type="ARBA" id="ARBA00052482"/>
    </source>
</evidence>
<comment type="similarity">
    <text evidence="1 9">Belongs to the ABC transporter superfamily.</text>
</comment>
<keyword evidence="3" id="KW-0677">Repeat</keyword>
<comment type="subunit">
    <text evidence="8">The complex is composed of two ATP-binding proteins (OpuCA), two transmembrane proteins (OpuCB and OpuCD) and a solute-binding protein (OpuCC).</text>
</comment>
<dbReference type="Pfam" id="PF00005">
    <property type="entry name" value="ABC_tran"/>
    <property type="match status" value="1"/>
</dbReference>
<dbReference type="NCBIfam" id="TIGR01186">
    <property type="entry name" value="proV"/>
    <property type="match status" value="1"/>
</dbReference>
<sequence length="320" mass="36358">MITFSDVSKRYNNSNAVRSLDFSINEGEFFVLIGPSGCGKTTTLKMMNRLIDPSSGSIMIEQQEIKEYNIHQLRYQIGYVLQQIALFPHMTIEENISIVPELKKWKQADITNRVAELLELVGLDPEKYRKRKPRELSGGQQQRIGVARALAADPKIILMDEPFSALDPITREKLQDDLLELKNSIRKTIVFVTHDIKEALKLGDRVAVMNKGEIVQIGTKDDLLFRPVNDFVKDFIGTRQPSSQNINLNELMIHNISEDITLTKEQSVSPAISLEELLELLSAYDYLVVEDNNQRLGFIDRQAMITYLANQGAKRGLAHE</sequence>
<keyword evidence="5 9" id="KW-0067">ATP-binding</keyword>
<dbReference type="InterPro" id="IPR005892">
    <property type="entry name" value="Gly-betaine_transp_ATP-bd"/>
</dbReference>
<dbReference type="Gene3D" id="3.40.50.300">
    <property type="entry name" value="P-loop containing nucleotide triphosphate hydrolases"/>
    <property type="match status" value="1"/>
</dbReference>
<organism evidence="11 12">
    <name type="scientific">Cytobacillus horneckiae</name>
    <dbReference type="NCBI Taxonomy" id="549687"/>
    <lineage>
        <taxon>Bacteria</taxon>
        <taxon>Bacillati</taxon>
        <taxon>Bacillota</taxon>
        <taxon>Bacilli</taxon>
        <taxon>Bacillales</taxon>
        <taxon>Bacillaceae</taxon>
        <taxon>Cytobacillus</taxon>
    </lineage>
</organism>
<keyword evidence="4 9" id="KW-0547">Nucleotide-binding</keyword>
<dbReference type="GO" id="GO:0015418">
    <property type="term" value="F:ABC-type quaternary ammonium compound transporting activity"/>
    <property type="evidence" value="ECO:0007669"/>
    <property type="project" value="UniProtKB-EC"/>
</dbReference>
<accession>A0A2N0ZNE4</accession>
<dbReference type="PROSITE" id="PS50893">
    <property type="entry name" value="ABC_TRANSPORTER_2"/>
    <property type="match status" value="1"/>
</dbReference>
<dbReference type="PANTHER" id="PTHR43117:SF4">
    <property type="entry name" value="OSMOPROTECTANT IMPORT ATP-BINDING PROTEIN OSMV"/>
    <property type="match status" value="1"/>
</dbReference>
<protein>
    <recommendedName>
        <fullName evidence="9">Quaternary amine transport ATP-binding protein</fullName>
        <ecNumber evidence="9">7.6.2.9</ecNumber>
    </recommendedName>
</protein>
<reference evidence="11 12" key="1">
    <citation type="journal article" date="2010" name="Int. J. Syst. Evol. Microbiol.">
        <title>Bacillus horneckiae sp. nov., isolated from a spacecraft-assembly clean room.</title>
        <authorList>
            <person name="Vaishampayan P."/>
            <person name="Probst A."/>
            <person name="Krishnamurthi S."/>
            <person name="Ghosh S."/>
            <person name="Osman S."/>
            <person name="McDowall A."/>
            <person name="Ruckmani A."/>
            <person name="Mayilraj S."/>
            <person name="Venkateswaran K."/>
        </authorList>
    </citation>
    <scope>NUCLEOTIDE SEQUENCE [LARGE SCALE GENOMIC DNA]</scope>
    <source>
        <strain evidence="12">1PO1SC</strain>
    </source>
</reference>
<dbReference type="PANTHER" id="PTHR43117">
    <property type="entry name" value="OSMOPROTECTANT IMPORT ATP-BINDING PROTEIN OSMV"/>
    <property type="match status" value="1"/>
</dbReference>
<comment type="caution">
    <text evidence="11">The sequence shown here is derived from an EMBL/GenBank/DDBJ whole genome shotgun (WGS) entry which is preliminary data.</text>
</comment>
<dbReference type="EC" id="7.6.2.9" evidence="9"/>
<dbReference type="GO" id="GO:0031460">
    <property type="term" value="P:glycine betaine transport"/>
    <property type="evidence" value="ECO:0007669"/>
    <property type="project" value="InterPro"/>
</dbReference>
<dbReference type="InterPro" id="IPR000644">
    <property type="entry name" value="CBS_dom"/>
</dbReference>
<evidence type="ECO:0000256" key="4">
    <source>
        <dbReference type="ARBA" id="ARBA00022741"/>
    </source>
</evidence>
<dbReference type="EMBL" id="PISD01000001">
    <property type="protein sequence ID" value="PKG31034.1"/>
    <property type="molecule type" value="Genomic_DNA"/>
</dbReference>
<dbReference type="GO" id="GO:0016887">
    <property type="term" value="F:ATP hydrolysis activity"/>
    <property type="evidence" value="ECO:0007669"/>
    <property type="project" value="UniProtKB-UniRule"/>
</dbReference>
<dbReference type="GO" id="GO:0005886">
    <property type="term" value="C:plasma membrane"/>
    <property type="evidence" value="ECO:0007669"/>
    <property type="project" value="UniProtKB-SubCell"/>
</dbReference>
<dbReference type="Pfam" id="PF00571">
    <property type="entry name" value="CBS"/>
    <property type="match status" value="1"/>
</dbReference>
<dbReference type="FunFam" id="3.40.50.300:FF:000425">
    <property type="entry name" value="Probable ABC transporter, ATP-binding subunit"/>
    <property type="match status" value="1"/>
</dbReference>
<comment type="catalytic activity">
    <reaction evidence="7">
        <text>a quaternary ammonium(out) + ATP + H2O = a quaternary ammonium(in) + ADP + phosphate + H(+)</text>
        <dbReference type="Rhea" id="RHEA:11036"/>
        <dbReference type="ChEBI" id="CHEBI:15377"/>
        <dbReference type="ChEBI" id="CHEBI:15378"/>
        <dbReference type="ChEBI" id="CHEBI:30616"/>
        <dbReference type="ChEBI" id="CHEBI:35267"/>
        <dbReference type="ChEBI" id="CHEBI:43474"/>
        <dbReference type="ChEBI" id="CHEBI:456216"/>
        <dbReference type="EC" id="7.6.2.9"/>
    </reaction>
</comment>
<evidence type="ECO:0000259" key="10">
    <source>
        <dbReference type="PROSITE" id="PS50893"/>
    </source>
</evidence>
<dbReference type="Proteomes" id="UP000233343">
    <property type="component" value="Unassembled WGS sequence"/>
</dbReference>
<comment type="subcellular location">
    <subcellularLocation>
        <location evidence="9">Cell inner membrane</location>
        <topology evidence="9">Peripheral membrane protein</topology>
    </subcellularLocation>
</comment>
<dbReference type="SUPFAM" id="SSF52540">
    <property type="entry name" value="P-loop containing nucleoside triphosphate hydrolases"/>
    <property type="match status" value="1"/>
</dbReference>
<name>A0A2N0ZNE4_9BACI</name>
<evidence type="ECO:0000256" key="3">
    <source>
        <dbReference type="ARBA" id="ARBA00022737"/>
    </source>
</evidence>
<dbReference type="InterPro" id="IPR027417">
    <property type="entry name" value="P-loop_NTPase"/>
</dbReference>
<dbReference type="SMART" id="SM00382">
    <property type="entry name" value="AAA"/>
    <property type="match status" value="1"/>
</dbReference>